<feature type="region of interest" description="Disordered" evidence="2">
    <location>
        <begin position="44"/>
        <end position="65"/>
    </location>
</feature>
<feature type="domain" description="SLH" evidence="3">
    <location>
        <begin position="1748"/>
        <end position="1805"/>
    </location>
</feature>
<proteinExistence type="predicted"/>
<evidence type="ECO:0000256" key="2">
    <source>
        <dbReference type="SAM" id="MobiDB-lite"/>
    </source>
</evidence>
<dbReference type="KEGG" id="pka:PQ456_04775"/>
<dbReference type="RefSeq" id="WP_273615111.1">
    <property type="nucleotide sequence ID" value="NZ_CP117416.1"/>
</dbReference>
<dbReference type="Pfam" id="PF13205">
    <property type="entry name" value="Big_5"/>
    <property type="match status" value="4"/>
</dbReference>
<organism evidence="4 5">
    <name type="scientific">Paenibacillus kyungheensis</name>
    <dbReference type="NCBI Taxonomy" id="1452732"/>
    <lineage>
        <taxon>Bacteria</taxon>
        <taxon>Bacillati</taxon>
        <taxon>Bacillota</taxon>
        <taxon>Bacilli</taxon>
        <taxon>Bacillales</taxon>
        <taxon>Paenibacillaceae</taxon>
        <taxon>Paenibacillus</taxon>
    </lineage>
</organism>
<reference evidence="4 5" key="1">
    <citation type="submission" date="2023-02" db="EMBL/GenBank/DDBJ databases">
        <title>Genome sequence of Paenibacillus kyungheensis KACC 18744.</title>
        <authorList>
            <person name="Kim S."/>
            <person name="Heo J."/>
            <person name="Kwon S.-W."/>
        </authorList>
    </citation>
    <scope>NUCLEOTIDE SEQUENCE [LARGE SCALE GENOMIC DNA]</scope>
    <source>
        <strain evidence="4 5">KACC 18744</strain>
    </source>
</reference>
<name>A0AAX3M4N2_9BACL</name>
<evidence type="ECO:0000256" key="1">
    <source>
        <dbReference type="ARBA" id="ARBA00022729"/>
    </source>
</evidence>
<keyword evidence="5" id="KW-1185">Reference proteome</keyword>
<keyword evidence="1" id="KW-0732">Signal</keyword>
<dbReference type="Pfam" id="PF00395">
    <property type="entry name" value="SLH"/>
    <property type="match status" value="3"/>
</dbReference>
<dbReference type="PANTHER" id="PTHR43308:SF5">
    <property type="entry name" value="S-LAYER PROTEIN _ PEPTIDOGLYCAN ENDO-BETA-N-ACETYLGLUCOSAMINIDASE"/>
    <property type="match status" value="1"/>
</dbReference>
<feature type="region of interest" description="Disordered" evidence="2">
    <location>
        <begin position="1470"/>
        <end position="1550"/>
    </location>
</feature>
<feature type="compositionally biased region" description="Polar residues" evidence="2">
    <location>
        <begin position="1539"/>
        <end position="1550"/>
    </location>
</feature>
<gene>
    <name evidence="4" type="ORF">PQ456_04775</name>
</gene>
<evidence type="ECO:0000259" key="3">
    <source>
        <dbReference type="PROSITE" id="PS51272"/>
    </source>
</evidence>
<protein>
    <submittedName>
        <fullName evidence="4">Ig-like domain-containing protein</fullName>
    </submittedName>
</protein>
<feature type="domain" description="SLH" evidence="3">
    <location>
        <begin position="1623"/>
        <end position="1686"/>
    </location>
</feature>
<dbReference type="PANTHER" id="PTHR43308">
    <property type="entry name" value="OUTER MEMBRANE PROTEIN ALPHA-RELATED"/>
    <property type="match status" value="1"/>
</dbReference>
<dbReference type="PROSITE" id="PS51272">
    <property type="entry name" value="SLH"/>
    <property type="match status" value="3"/>
</dbReference>
<evidence type="ECO:0000313" key="5">
    <source>
        <dbReference type="Proteomes" id="UP001220509"/>
    </source>
</evidence>
<dbReference type="InterPro" id="IPR032812">
    <property type="entry name" value="SbsA_Ig"/>
</dbReference>
<accession>A0AAX3M4N2</accession>
<dbReference type="InterPro" id="IPR051465">
    <property type="entry name" value="Cell_Envelope_Struct_Comp"/>
</dbReference>
<feature type="compositionally biased region" description="Low complexity" evidence="2">
    <location>
        <begin position="1525"/>
        <end position="1536"/>
    </location>
</feature>
<sequence>MGRLKRKVQKTKWEKSTKAIGISLTLIQMTNMYTPMISQASAAIESTTESNAESDQNTSVNNDVYGESDTSKLAIQTMQANSYSDMYMVDYAPRYSGLMTLEPVLQMEFSKNIKLGQGSIQIYRTDNDQLVENISISGSYMEGATYSFIDQHTIRVTTKQELADSLEYYIKVAPGTFEDTDGNDFSGISSPYAWVMRTPDFTAPTAKMITDYGNDHTDVSKLRLGLQFSERVRLNYGQIHIYRSSDDMEVGRLSSINGSLSGFNISGYSVHSGTGFEFKLSSGLSSEAYYINVDSGLFSDGVGNPYVGIHGTSQWNFSIAEQDWESPYLVNYSPQKQIDTLKPYMSMQFNENVKFGHGTIGIYRSNDDYVVQEFQVHSGVTYNGQLMISGALVQLPVPSNLEENTHYYVKVDPYAIYDLADNPSSGYAIFHPKEAWTFTTPNIHPLEVNHYEYQDGPTTHLMMQFSKYMQLKKGHITIHRQWDGMQIASLSQSSGYILSGYGATASMSGGSIDIAFVDGEESESYFVLIDSGVFVDMIGQPYGGIHNDTDWNFRIAGEDQRAPYLTRIWPEVGQTVATLQPRVNLEFNEPVQFGNGSISIYRSSDHQLVEKIQVLSGFTSNEEHSWSGIAMGFELPKALEENTEYYVNIEKGTVVDRSGNDFSGLTSDNWWTFKTPDVTAPTAKTITDYRDDNTVLSNLRLSLQFSERVRLKDGYIHVYRASDNQEVFRLSSIDGLLSGFNISGYFIHSGTGFEFMMMGPYTSDSYYINVDSGMFVDEVGHPYAGIHGTSQWNFSIAEQDWESPYLVNYSPQKQIDTLKPYMSMQFNENVKFGHGTIGIYRSINDSLVEEFQVNSGTTHNGQLMISGALVQLPMLSNLEENTHYYVKVDPYAIYDLADNRSSGYAIFHPKEAWTFTTPDIHPLEANYYEYQDGPTTHLMMQFSEPVQLKKGHITIHRQWDGTQIASLSQSSGYILSGYGATASMSGGSIDIAFVDGEESESYFVMVDSGVFVDMIGQPYSGIHNDTDWNFTIAGEDQRAPYLTRVEPRTGQMMETLKPRLHLDFNERVQFGNGSLSIYRSDDHQLVEKIQVLSGFTSTEEHFWSGIVMSFEIPEALEENTEYYVNIEEGTVVDRSGNRFSGLVSDNGWTFKTPDLTAPTAKTITDYHDGNNELINPSLRLEFSERVHMNYGQIHIYRASDNVEVGRLSSVDGVLSGFNISGYSIYSGAGFEFKFQDAESGELYYINIDSGLFVDEVGHPYAGIYGDSHWNFSIADYEAPYMIRIDPRIEVDQLDPKLNIEFNEFIKYGNGSISIYRSNDDQLIEKIPVLSGSTSSDSFFHSGSVVSFALANPLNEYTKYYVQINKGTFVDVAGNPFEGLDDKNSWNFMVHSPISPDLISSGYGSIAGSTIRNLPNNLTVGKFLANLRYTFNAEGEVLTTSGTVLNEERIITSGMKLNIWSHSSETKKIYSLEVGKPTSSKSDSDKKTGNNQPSTPVSFAPVNPESSPTSVPTATGGSGGAQPQATPTNSSTNGTPSVPAKTNPSAGNTVPVLTSSPNVLVIVAPVQATADTVSLPANNPSTNALVYYYDNNWDKWIAVPTTRDNTDLKATVPQGAWTSVIANSNIAQPQDTINSWANKDILKLMSLDIVQGDATGSYNPQQAVNRYEMAVMLAKVLRLDIPTVSTASVTTDNNAMPAWAEPYVRAVSEQGIMVGDNNGFNGTRSITREQLATMIGRMLPESTISSTPSVTYKDAKKVSSWATQGIEKVNALGLMSGYPDQTFRPNQEVTREEMAAVLSKLVDILK</sequence>
<dbReference type="InterPro" id="IPR001119">
    <property type="entry name" value="SLH_dom"/>
</dbReference>
<feature type="domain" description="SLH" evidence="3">
    <location>
        <begin position="1687"/>
        <end position="1747"/>
    </location>
</feature>
<evidence type="ECO:0000313" key="4">
    <source>
        <dbReference type="EMBL" id="WCT56842.1"/>
    </source>
</evidence>
<dbReference type="EMBL" id="CP117416">
    <property type="protein sequence ID" value="WCT56842.1"/>
    <property type="molecule type" value="Genomic_DNA"/>
</dbReference>
<feature type="compositionally biased region" description="Polar residues" evidence="2">
    <location>
        <begin position="44"/>
        <end position="62"/>
    </location>
</feature>
<feature type="compositionally biased region" description="Polar residues" evidence="2">
    <location>
        <begin position="1503"/>
        <end position="1524"/>
    </location>
</feature>
<dbReference type="Proteomes" id="UP001220509">
    <property type="component" value="Chromosome"/>
</dbReference>